<evidence type="ECO:0000256" key="14">
    <source>
        <dbReference type="PROSITE-ProRule" id="PRU00560"/>
    </source>
</evidence>
<evidence type="ECO:0000256" key="1">
    <source>
        <dbReference type="ARBA" id="ARBA00022722"/>
    </source>
</evidence>
<evidence type="ECO:0000259" key="16">
    <source>
        <dbReference type="PROSITE" id="PS51217"/>
    </source>
</evidence>
<dbReference type="InterPro" id="IPR027417">
    <property type="entry name" value="P-loop_NTPase"/>
</dbReference>
<keyword evidence="9" id="KW-0234">DNA repair</keyword>
<evidence type="ECO:0000256" key="5">
    <source>
        <dbReference type="ARBA" id="ARBA00022806"/>
    </source>
</evidence>
<dbReference type="InterPro" id="IPR000212">
    <property type="entry name" value="DNA_helicase_UvrD/REP"/>
</dbReference>
<reference evidence="17 18" key="1">
    <citation type="submission" date="2015-06" db="EMBL/GenBank/DDBJ databases">
        <title>R. anatipestifer strain HXb2 is the most virulent strain so far, and the genome sequence would help us uncover the pathogenesis.</title>
        <authorList>
            <person name="Hu Q."/>
            <person name="Qi J."/>
            <person name="Bo H."/>
            <person name="Liu G."/>
            <person name="Tao M."/>
            <person name="Ding Y."/>
            <person name="Xue Y."/>
        </authorList>
    </citation>
    <scope>NUCLEOTIDE SEQUENCE [LARGE SCALE GENOMIC DNA]</scope>
    <source>
        <strain evidence="17 18">HXb2</strain>
    </source>
</reference>
<evidence type="ECO:0000256" key="3">
    <source>
        <dbReference type="ARBA" id="ARBA00022763"/>
    </source>
</evidence>
<dbReference type="PANTHER" id="PTHR11070:SF67">
    <property type="entry name" value="DNA 3'-5' HELICASE"/>
    <property type="match status" value="1"/>
</dbReference>
<evidence type="ECO:0000256" key="13">
    <source>
        <dbReference type="ARBA" id="ARBA00048988"/>
    </source>
</evidence>
<organism evidence="17 18">
    <name type="scientific">Riemerella anatipestifer</name>
    <name type="common">Moraxella anatipestifer</name>
    <dbReference type="NCBI Taxonomy" id="34085"/>
    <lineage>
        <taxon>Bacteria</taxon>
        <taxon>Pseudomonadati</taxon>
        <taxon>Bacteroidota</taxon>
        <taxon>Flavobacteriia</taxon>
        <taxon>Flavobacteriales</taxon>
        <taxon>Weeksellaceae</taxon>
        <taxon>Riemerella</taxon>
    </lineage>
</organism>
<dbReference type="Gene3D" id="3.40.50.300">
    <property type="entry name" value="P-loop containing nucleotide triphosphate hydrolases"/>
    <property type="match status" value="4"/>
</dbReference>
<keyword evidence="4 14" id="KW-0378">Hydrolase</keyword>
<dbReference type="EC" id="5.6.2.4" evidence="12"/>
<keyword evidence="3" id="KW-0227">DNA damage</keyword>
<dbReference type="InterPro" id="IPR038726">
    <property type="entry name" value="PDDEXK_AddAB-type"/>
</dbReference>
<evidence type="ECO:0000256" key="9">
    <source>
        <dbReference type="ARBA" id="ARBA00023204"/>
    </source>
</evidence>
<keyword evidence="5 14" id="KW-0347">Helicase</keyword>
<dbReference type="PROSITE" id="PS51217">
    <property type="entry name" value="UVRD_HELICASE_CTER"/>
    <property type="match status" value="1"/>
</dbReference>
<evidence type="ECO:0000256" key="10">
    <source>
        <dbReference type="ARBA" id="ARBA00023235"/>
    </source>
</evidence>
<sequence length="1044" mass="121995">MHPYNAISASAGSGKTYTLVIRILSLCLRTPDEKAIRYILALTFTNKAANEMKERILQWLEAFTKEDYLQNNELKAIQSYLETQGIKLTIEDLHYRSKKVLDYILHHYSILNIGTIDKFNAKLVRSFSYELGLAQNFNLEINNEPYLIEAVDQLLDKIGEDPKVSEAFMDFVNYNLENEERINVNKTLYDRAKTFVNDVHYEELQKNEAFDWEAYDNLKLKLRTQLTQHHNEALQYAKKALALISENNLEIKDFQGGASSGLGKFFEEALKFYTGQRDKFPFPSDEEKALERFRKGTASKDNTVINAVFSILDTLIEWRTIIITNYVTSEKKAKILKELLPLKINKEIREQLEIIEDEDDLVLLSKFNILIKENLREEPSAFIYEKIGTRYQHYFFDEFQDTSKLQWENIIPLRDHTISSEDHSFTLVGDPKQSIYRFRGGDAEQMLDIINGKEATGVNINLENLENNWRSAQNIVRFNNELYAFMAKDLEQEEHRHLFAEQGQQIAKREGLLGRVRVNLVEYDRKDEVFFDEVANQMFEDIKTCLNNGFQFSDICIMCRTKGEIKQLSQRLGLLKVNYKNTETYIKTISEKGLSLDLSKTLLATIEYLKWENDTANYDSLMRALYHLNSLGRININLFSEEMTSLLELKTSDAILEELNKRYGIKLNHQHYLHLNLYNRIEYLVKQFAIPQQETDFILNFLEEVYAFTQNPGKTLKDFIKYWDEEASEKSIQSSENIDAIKMMTIHATKGLEYPVVFLPMKNSHKDSSFNDWLSVDLENLKSVNLSQFKKELLVYDDTLKSFSEENTYKNKIDRYCVQYVATTRPVEQLFLYLQKPSQSGENKLEILDFVQQFNASDHQFDLYPEENNSYQKQNHKKKPTEINKQSVEITPNTCISSNIQIATPSKTYQERNEKVRTGIFTHEILSKIKTKNDITPVLSSYLIDGIITEQEKTEIEKTILSVVEHHSYSFYFEEIEEVYNERDFMLNGEIFRPDRVVKKNGGYYILDFKTGAPNDKHQNQILAYKIALEQLDFNVLGTEIVYI</sequence>
<dbReference type="PROSITE" id="PS51198">
    <property type="entry name" value="UVRD_HELICASE_ATP_BIND"/>
    <property type="match status" value="1"/>
</dbReference>
<evidence type="ECO:0000313" key="18">
    <source>
        <dbReference type="Proteomes" id="UP000189883"/>
    </source>
</evidence>
<evidence type="ECO:0000313" key="17">
    <source>
        <dbReference type="EMBL" id="AQY22414.1"/>
    </source>
</evidence>
<feature type="domain" description="UvrD-like helicase ATP-binding" evidence="15">
    <location>
        <begin position="1"/>
        <end position="472"/>
    </location>
</feature>
<name>A0A1S7DTH6_RIEAN</name>
<dbReference type="Pfam" id="PF12705">
    <property type="entry name" value="PDDEXK_1"/>
    <property type="match status" value="1"/>
</dbReference>
<dbReference type="GO" id="GO:0043138">
    <property type="term" value="F:3'-5' DNA helicase activity"/>
    <property type="evidence" value="ECO:0007669"/>
    <property type="project" value="UniProtKB-EC"/>
</dbReference>
<dbReference type="InterPro" id="IPR014017">
    <property type="entry name" value="DNA_helicase_UvrD-like_C"/>
</dbReference>
<comment type="catalytic activity">
    <reaction evidence="11">
        <text>Couples ATP hydrolysis with the unwinding of duplex DNA by translocating in the 3'-5' direction.</text>
        <dbReference type="EC" id="5.6.2.4"/>
    </reaction>
</comment>
<keyword evidence="10" id="KW-0413">Isomerase</keyword>
<evidence type="ECO:0000256" key="4">
    <source>
        <dbReference type="ARBA" id="ARBA00022801"/>
    </source>
</evidence>
<gene>
    <name evidence="17" type="primary">uvrD</name>
    <name evidence="17" type="ORF">AB406_1469</name>
</gene>
<dbReference type="SUPFAM" id="SSF52540">
    <property type="entry name" value="P-loop containing nucleoside triphosphate hydrolases"/>
    <property type="match status" value="1"/>
</dbReference>
<dbReference type="AlphaFoldDB" id="A0A1S7DTH6"/>
<keyword evidence="7 14" id="KW-0067">ATP-binding</keyword>
<evidence type="ECO:0000259" key="15">
    <source>
        <dbReference type="PROSITE" id="PS51198"/>
    </source>
</evidence>
<evidence type="ECO:0000256" key="11">
    <source>
        <dbReference type="ARBA" id="ARBA00034617"/>
    </source>
</evidence>
<protein>
    <recommendedName>
        <fullName evidence="12">DNA 3'-5' helicase</fullName>
        <ecNumber evidence="12">5.6.2.4</ecNumber>
    </recommendedName>
</protein>
<comment type="catalytic activity">
    <reaction evidence="13">
        <text>ATP + H2O = ADP + phosphate + H(+)</text>
        <dbReference type="Rhea" id="RHEA:13065"/>
        <dbReference type="ChEBI" id="CHEBI:15377"/>
        <dbReference type="ChEBI" id="CHEBI:15378"/>
        <dbReference type="ChEBI" id="CHEBI:30616"/>
        <dbReference type="ChEBI" id="CHEBI:43474"/>
        <dbReference type="ChEBI" id="CHEBI:456216"/>
        <dbReference type="EC" id="5.6.2.4"/>
    </reaction>
</comment>
<proteinExistence type="predicted"/>
<keyword evidence="2 14" id="KW-0547">Nucleotide-binding</keyword>
<dbReference type="GO" id="GO:0005829">
    <property type="term" value="C:cytosol"/>
    <property type="evidence" value="ECO:0007669"/>
    <property type="project" value="TreeGrafter"/>
</dbReference>
<evidence type="ECO:0000256" key="7">
    <source>
        <dbReference type="ARBA" id="ARBA00022840"/>
    </source>
</evidence>
<dbReference type="GO" id="GO:0003677">
    <property type="term" value="F:DNA binding"/>
    <property type="evidence" value="ECO:0007669"/>
    <property type="project" value="UniProtKB-KW"/>
</dbReference>
<evidence type="ECO:0000256" key="12">
    <source>
        <dbReference type="ARBA" id="ARBA00034808"/>
    </source>
</evidence>
<dbReference type="Pfam" id="PF00580">
    <property type="entry name" value="UvrD-helicase"/>
    <property type="match status" value="1"/>
</dbReference>
<dbReference type="GO" id="GO:0004527">
    <property type="term" value="F:exonuclease activity"/>
    <property type="evidence" value="ECO:0007669"/>
    <property type="project" value="UniProtKB-KW"/>
</dbReference>
<keyword evidence="1" id="KW-0540">Nuclease</keyword>
<dbReference type="InterPro" id="IPR014016">
    <property type="entry name" value="UvrD-like_ATP-bd"/>
</dbReference>
<evidence type="ECO:0000256" key="6">
    <source>
        <dbReference type="ARBA" id="ARBA00022839"/>
    </source>
</evidence>
<keyword evidence="8" id="KW-0238">DNA-binding</keyword>
<dbReference type="RefSeq" id="WP_079207597.1">
    <property type="nucleotide sequence ID" value="NZ_CP011859.1"/>
</dbReference>
<dbReference type="Gene3D" id="3.90.320.10">
    <property type="match status" value="1"/>
</dbReference>
<dbReference type="PANTHER" id="PTHR11070">
    <property type="entry name" value="UVRD / RECB / PCRA DNA HELICASE FAMILY MEMBER"/>
    <property type="match status" value="1"/>
</dbReference>
<evidence type="ECO:0000256" key="8">
    <source>
        <dbReference type="ARBA" id="ARBA00023125"/>
    </source>
</evidence>
<dbReference type="InterPro" id="IPR011335">
    <property type="entry name" value="Restrct_endonuc-II-like"/>
</dbReference>
<feature type="domain" description="UvrD-like helicase C-terminal" evidence="16">
    <location>
        <begin position="473"/>
        <end position="751"/>
    </location>
</feature>
<evidence type="ECO:0000256" key="2">
    <source>
        <dbReference type="ARBA" id="ARBA00022741"/>
    </source>
</evidence>
<dbReference type="InterPro" id="IPR011604">
    <property type="entry name" value="PDDEXK-like_dom_sf"/>
</dbReference>
<dbReference type="GO" id="GO:0005524">
    <property type="term" value="F:ATP binding"/>
    <property type="evidence" value="ECO:0007669"/>
    <property type="project" value="UniProtKB-UniRule"/>
</dbReference>
<feature type="binding site" evidence="14">
    <location>
        <begin position="9"/>
        <end position="16"/>
    </location>
    <ligand>
        <name>ATP</name>
        <dbReference type="ChEBI" id="CHEBI:30616"/>
    </ligand>
</feature>
<dbReference type="Pfam" id="PF13361">
    <property type="entry name" value="UvrD_C"/>
    <property type="match status" value="1"/>
</dbReference>
<accession>A0A1S7DTH6</accession>
<dbReference type="EMBL" id="CP011859">
    <property type="protein sequence ID" value="AQY22414.1"/>
    <property type="molecule type" value="Genomic_DNA"/>
</dbReference>
<dbReference type="Proteomes" id="UP000189883">
    <property type="component" value="Chromosome"/>
</dbReference>
<keyword evidence="6" id="KW-0269">Exonuclease</keyword>
<dbReference type="GO" id="GO:0000725">
    <property type="term" value="P:recombinational repair"/>
    <property type="evidence" value="ECO:0007669"/>
    <property type="project" value="TreeGrafter"/>
</dbReference>
<dbReference type="SUPFAM" id="SSF52980">
    <property type="entry name" value="Restriction endonuclease-like"/>
    <property type="match status" value="1"/>
</dbReference>